<evidence type="ECO:0000313" key="3">
    <source>
        <dbReference type="Proteomes" id="UP000800096"/>
    </source>
</evidence>
<keyword evidence="1" id="KW-0732">Signal</keyword>
<dbReference type="OrthoDB" id="5075159at2759"/>
<evidence type="ECO:0000256" key="1">
    <source>
        <dbReference type="SAM" id="SignalP"/>
    </source>
</evidence>
<keyword evidence="3" id="KW-1185">Reference proteome</keyword>
<sequence>MHLITSLLALLPVAYAQFNGTNGIGSTPSQRNYISSERALKIITSAMVNATALNIRQNITVVDPSGMLPGAPLYGADNSNGGLVVFGGGLPIYLGGKLIGAVGVSGGSVLQDIQVA</sequence>
<dbReference type="PANTHER" id="PTHR34309">
    <property type="entry name" value="SLR1406 PROTEIN"/>
    <property type="match status" value="1"/>
</dbReference>
<accession>A0A6A5QQE2</accession>
<dbReference type="Pfam" id="PF03928">
    <property type="entry name" value="HbpS-like"/>
    <property type="match status" value="1"/>
</dbReference>
<organism evidence="2 3">
    <name type="scientific">Ampelomyces quisqualis</name>
    <name type="common">Powdery mildew agent</name>
    <dbReference type="NCBI Taxonomy" id="50730"/>
    <lineage>
        <taxon>Eukaryota</taxon>
        <taxon>Fungi</taxon>
        <taxon>Dikarya</taxon>
        <taxon>Ascomycota</taxon>
        <taxon>Pezizomycotina</taxon>
        <taxon>Dothideomycetes</taxon>
        <taxon>Pleosporomycetidae</taxon>
        <taxon>Pleosporales</taxon>
        <taxon>Pleosporineae</taxon>
        <taxon>Phaeosphaeriaceae</taxon>
        <taxon>Ampelomyces</taxon>
    </lineage>
</organism>
<dbReference type="SUPFAM" id="SSF143744">
    <property type="entry name" value="GlcG-like"/>
    <property type="match status" value="1"/>
</dbReference>
<dbReference type="EMBL" id="ML979135">
    <property type="protein sequence ID" value="KAF1916906.1"/>
    <property type="molecule type" value="Genomic_DNA"/>
</dbReference>
<dbReference type="AlphaFoldDB" id="A0A6A5QQE2"/>
<dbReference type="InterPro" id="IPR052517">
    <property type="entry name" value="GlcG_carb_metab_protein"/>
</dbReference>
<gene>
    <name evidence="2" type="ORF">BDU57DRAFT_557028</name>
</gene>
<evidence type="ECO:0000313" key="2">
    <source>
        <dbReference type="EMBL" id="KAF1916906.1"/>
    </source>
</evidence>
<protein>
    <recommendedName>
        <fullName evidence="4">DUF336-domain-containing protein</fullName>
    </recommendedName>
</protein>
<dbReference type="Gene3D" id="3.30.450.150">
    <property type="entry name" value="Haem-degrading domain"/>
    <property type="match status" value="1"/>
</dbReference>
<dbReference type="PANTHER" id="PTHR34309:SF1">
    <property type="entry name" value="PROTEIN GLCG"/>
    <property type="match status" value="1"/>
</dbReference>
<reference evidence="2" key="1">
    <citation type="journal article" date="2020" name="Stud. Mycol.">
        <title>101 Dothideomycetes genomes: a test case for predicting lifestyles and emergence of pathogens.</title>
        <authorList>
            <person name="Haridas S."/>
            <person name="Albert R."/>
            <person name="Binder M."/>
            <person name="Bloem J."/>
            <person name="Labutti K."/>
            <person name="Salamov A."/>
            <person name="Andreopoulos B."/>
            <person name="Baker S."/>
            <person name="Barry K."/>
            <person name="Bills G."/>
            <person name="Bluhm B."/>
            <person name="Cannon C."/>
            <person name="Castanera R."/>
            <person name="Culley D."/>
            <person name="Daum C."/>
            <person name="Ezra D."/>
            <person name="Gonzalez J."/>
            <person name="Henrissat B."/>
            <person name="Kuo A."/>
            <person name="Liang C."/>
            <person name="Lipzen A."/>
            <person name="Lutzoni F."/>
            <person name="Magnuson J."/>
            <person name="Mondo S."/>
            <person name="Nolan M."/>
            <person name="Ohm R."/>
            <person name="Pangilinan J."/>
            <person name="Park H.-J."/>
            <person name="Ramirez L."/>
            <person name="Alfaro M."/>
            <person name="Sun H."/>
            <person name="Tritt A."/>
            <person name="Yoshinaga Y."/>
            <person name="Zwiers L.-H."/>
            <person name="Turgeon B."/>
            <person name="Goodwin S."/>
            <person name="Spatafora J."/>
            <person name="Crous P."/>
            <person name="Grigoriev I."/>
        </authorList>
    </citation>
    <scope>NUCLEOTIDE SEQUENCE</scope>
    <source>
        <strain evidence="2">HMLAC05119</strain>
    </source>
</reference>
<proteinExistence type="predicted"/>
<dbReference type="InterPro" id="IPR005624">
    <property type="entry name" value="PduO/GlcC-like"/>
</dbReference>
<evidence type="ECO:0008006" key="4">
    <source>
        <dbReference type="Google" id="ProtNLM"/>
    </source>
</evidence>
<feature type="signal peptide" evidence="1">
    <location>
        <begin position="1"/>
        <end position="16"/>
    </location>
</feature>
<feature type="chain" id="PRO_5025373924" description="DUF336-domain-containing protein" evidence="1">
    <location>
        <begin position="17"/>
        <end position="116"/>
    </location>
</feature>
<dbReference type="InterPro" id="IPR038084">
    <property type="entry name" value="PduO/GlcC-like_sf"/>
</dbReference>
<name>A0A6A5QQE2_AMPQU</name>
<dbReference type="Proteomes" id="UP000800096">
    <property type="component" value="Unassembled WGS sequence"/>
</dbReference>